<dbReference type="GO" id="GO:0006508">
    <property type="term" value="P:proteolysis"/>
    <property type="evidence" value="ECO:0007669"/>
    <property type="project" value="InterPro"/>
</dbReference>
<dbReference type="NCBIfam" id="TIGR01053">
    <property type="entry name" value="LSD1"/>
    <property type="match status" value="1"/>
</dbReference>
<dbReference type="FunFam" id="3.40.50.12660:FF:000001">
    <property type="entry name" value="Metacaspase-1"/>
    <property type="match status" value="1"/>
</dbReference>
<dbReference type="PANTHER" id="PTHR48104">
    <property type="entry name" value="METACASPASE-4"/>
    <property type="match status" value="1"/>
</dbReference>
<dbReference type="InterPro" id="IPR011600">
    <property type="entry name" value="Pept_C14_caspase"/>
</dbReference>
<dbReference type="AlphaFoldDB" id="A0A5N6P0L5"/>
<keyword evidence="6" id="KW-0378">Hydrolase</keyword>
<dbReference type="EMBL" id="SZYD01000007">
    <property type="protein sequence ID" value="KAD5802662.1"/>
    <property type="molecule type" value="Genomic_DNA"/>
</dbReference>
<keyword evidence="3" id="KW-0548">Nucleotidyltransferase</keyword>
<accession>A0A5N6P0L5</accession>
<keyword evidence="10" id="KW-1185">Reference proteome</keyword>
<dbReference type="Gene3D" id="3.30.70.270">
    <property type="match status" value="3"/>
</dbReference>
<feature type="domain" description="Integrase catalytic" evidence="8">
    <location>
        <begin position="639"/>
        <end position="817"/>
    </location>
</feature>
<keyword evidence="5" id="KW-0255">Endonuclease</keyword>
<evidence type="ECO:0000256" key="4">
    <source>
        <dbReference type="ARBA" id="ARBA00022722"/>
    </source>
</evidence>
<dbReference type="CDD" id="cd09274">
    <property type="entry name" value="RNase_HI_RT_Ty3"/>
    <property type="match status" value="1"/>
</dbReference>
<dbReference type="PROSITE" id="PS50994">
    <property type="entry name" value="INTEGRASE"/>
    <property type="match status" value="1"/>
</dbReference>
<dbReference type="InterPro" id="IPR036397">
    <property type="entry name" value="RNaseH_sf"/>
</dbReference>
<dbReference type="SUPFAM" id="SSF53098">
    <property type="entry name" value="Ribonuclease H-like"/>
    <property type="match status" value="1"/>
</dbReference>
<evidence type="ECO:0000256" key="2">
    <source>
        <dbReference type="ARBA" id="ARBA00022679"/>
    </source>
</evidence>
<dbReference type="GO" id="GO:0003676">
    <property type="term" value="F:nucleic acid binding"/>
    <property type="evidence" value="ECO:0007669"/>
    <property type="project" value="InterPro"/>
</dbReference>
<dbReference type="Pfam" id="PF00656">
    <property type="entry name" value="Peptidase_C14"/>
    <property type="match status" value="1"/>
</dbReference>
<dbReference type="InterPro" id="IPR001584">
    <property type="entry name" value="Integrase_cat-core"/>
</dbReference>
<dbReference type="Proteomes" id="UP000326396">
    <property type="component" value="Linkage Group LG15"/>
</dbReference>
<dbReference type="Gene3D" id="3.40.50.12660">
    <property type="match status" value="1"/>
</dbReference>
<name>A0A5N6P0L5_9ASTR</name>
<dbReference type="GO" id="GO:0003964">
    <property type="term" value="F:RNA-directed DNA polymerase activity"/>
    <property type="evidence" value="ECO:0007669"/>
    <property type="project" value="UniProtKB-KW"/>
</dbReference>
<dbReference type="InterPro" id="IPR005735">
    <property type="entry name" value="Znf_LSD1"/>
</dbReference>
<evidence type="ECO:0000313" key="10">
    <source>
        <dbReference type="Proteomes" id="UP000326396"/>
    </source>
</evidence>
<evidence type="ECO:0000256" key="3">
    <source>
        <dbReference type="ARBA" id="ARBA00022695"/>
    </source>
</evidence>
<dbReference type="InterPro" id="IPR050452">
    <property type="entry name" value="Metacaspase"/>
</dbReference>
<dbReference type="Pfam" id="PF17917">
    <property type="entry name" value="RT_RNaseH"/>
    <property type="match status" value="1"/>
</dbReference>
<dbReference type="GO" id="GO:0015074">
    <property type="term" value="P:DNA integration"/>
    <property type="evidence" value="ECO:0007669"/>
    <property type="project" value="InterPro"/>
</dbReference>
<dbReference type="OrthoDB" id="3223806at2759"/>
<keyword evidence="2" id="KW-0808">Transferase</keyword>
<keyword evidence="4" id="KW-0540">Nuclease</keyword>
<dbReference type="InterPro" id="IPR041373">
    <property type="entry name" value="RT_RNaseH"/>
</dbReference>
<evidence type="ECO:0000256" key="1">
    <source>
        <dbReference type="ARBA" id="ARBA00009005"/>
    </source>
</evidence>
<gene>
    <name evidence="9" type="ORF">E3N88_14022</name>
</gene>
<dbReference type="GO" id="GO:0004519">
    <property type="term" value="F:endonuclease activity"/>
    <property type="evidence" value="ECO:0007669"/>
    <property type="project" value="UniProtKB-KW"/>
</dbReference>
<dbReference type="SUPFAM" id="SSF56672">
    <property type="entry name" value="DNA/RNA polymerases"/>
    <property type="match status" value="1"/>
</dbReference>
<dbReference type="Gene3D" id="3.30.420.10">
    <property type="entry name" value="Ribonuclease H-like superfamily/Ribonuclease H"/>
    <property type="match status" value="1"/>
</dbReference>
<dbReference type="InterPro" id="IPR012337">
    <property type="entry name" value="RNaseH-like_sf"/>
</dbReference>
<evidence type="ECO:0000256" key="6">
    <source>
        <dbReference type="ARBA" id="ARBA00022801"/>
    </source>
</evidence>
<dbReference type="Gene3D" id="3.10.10.10">
    <property type="entry name" value="HIV Type 1 Reverse Transcriptase, subunit A, domain 1"/>
    <property type="match status" value="1"/>
</dbReference>
<dbReference type="InterPro" id="IPR043502">
    <property type="entry name" value="DNA/RNA_pol_sf"/>
</dbReference>
<sequence length="932" mass="104492">MMMLVNCSNCHTPLQLPSGAASIRCAICQAITHLTDPRHAPPPPPHATGQSSYLPPQPSPYNYAPAGPPPLVNGRKKAVIVGISYRFSRHELKGCINDAKCMKYLLINKFQFPESSIIMLTEEETDPYKIPTKQNMRMALFWLVQNCQPGDSLVFHYSGHGSRQRNYNGDEVDGYDETLCPLDFETQGMIVDDEINATIVKPLPVGVKLHAIIDACHSGTVLDLPFLCRMSRSGQYVWEDHRPRSGIWKGSNGGEVISISGCDDDQTSADTSALSKITSTGAMTFCFIQAIEHGNASTYGSLLNSMRNAIRSARSDMGGGGAVVTSLLTMLLTGGSLAGGLTGGGLSQVGAYMQKSEQNFATLNANLEAILSRLNGSGFNSNGEGEDYRQLNEATVKNGYPIPLVDELFEELGHASIFSKLDLRSSYHQIRMKDEDIHKTAFRTTSLEVHLDHLAQVLQNLRAHQLYARRSKCTFGGTRIEYLGHIISFKGVSTDPKKVEAIRNSKPLTDLLRKGEFHWSELATIAFNRLKQELSNPPVLASLDFTKTFIVETDAPVKYWHHYLSMVHFIIQTDQKSLKHLFEQKISTPLQQVWLSKLMGYDFEIVYKQGKDNGAADALSRVQSLALMAISLHTLDDSLWLRIKHSWELDDQLKEVLFGLQNGGPSSSKYSWNGEVLFRKCKVIVVVDRLTRYSHFIALSHPYSAAQVAQVFLDHVFKLHGWPDSIVSNRDPIFISQFWKEFTALQGIQLAMSTAYHPQTDGQTEVVNRCLESYLRCMVMDRPVNWFKWLSLAEFWYNSNFHSSLGMTPFQALYGYPPPLFVPYIPRDVRVAAVDELMNDKEGTIKLLRFSLPRAKNQMKEAADKPAYRLDLPDDAQIHPVFHVSLQKEARGNVSQSVPLPKGSRFIFTPLQVLNRRMLRRGRRASAEVLVQ</sequence>
<evidence type="ECO:0000256" key="7">
    <source>
        <dbReference type="ARBA" id="ARBA00022918"/>
    </source>
</evidence>
<dbReference type="Pfam" id="PF06943">
    <property type="entry name" value="zf-LSD1"/>
    <property type="match status" value="1"/>
</dbReference>
<evidence type="ECO:0000313" key="9">
    <source>
        <dbReference type="EMBL" id="KAD5802662.1"/>
    </source>
</evidence>
<dbReference type="InterPro" id="IPR043128">
    <property type="entry name" value="Rev_trsase/Diguanyl_cyclase"/>
</dbReference>
<evidence type="ECO:0000259" key="8">
    <source>
        <dbReference type="PROSITE" id="PS50994"/>
    </source>
</evidence>
<dbReference type="PANTHER" id="PTHR48104:SF30">
    <property type="entry name" value="METACASPASE-1"/>
    <property type="match status" value="1"/>
</dbReference>
<comment type="similarity">
    <text evidence="1">Belongs to the peptidase C14B family.</text>
</comment>
<comment type="caution">
    <text evidence="9">The sequence shown here is derived from an EMBL/GenBank/DDBJ whole genome shotgun (WGS) entry which is preliminary data.</text>
</comment>
<evidence type="ECO:0000256" key="5">
    <source>
        <dbReference type="ARBA" id="ARBA00022759"/>
    </source>
</evidence>
<reference evidence="9 10" key="1">
    <citation type="submission" date="2019-05" db="EMBL/GenBank/DDBJ databases">
        <title>Mikania micrantha, genome provides insights into the molecular mechanism of rapid growth.</title>
        <authorList>
            <person name="Liu B."/>
        </authorList>
    </citation>
    <scope>NUCLEOTIDE SEQUENCE [LARGE SCALE GENOMIC DNA]</scope>
    <source>
        <strain evidence="9">NLD-2019</strain>
        <tissue evidence="9">Leaf</tissue>
    </source>
</reference>
<organism evidence="9 10">
    <name type="scientific">Mikania micrantha</name>
    <name type="common">bitter vine</name>
    <dbReference type="NCBI Taxonomy" id="192012"/>
    <lineage>
        <taxon>Eukaryota</taxon>
        <taxon>Viridiplantae</taxon>
        <taxon>Streptophyta</taxon>
        <taxon>Embryophyta</taxon>
        <taxon>Tracheophyta</taxon>
        <taxon>Spermatophyta</taxon>
        <taxon>Magnoliopsida</taxon>
        <taxon>eudicotyledons</taxon>
        <taxon>Gunneridae</taxon>
        <taxon>Pentapetalae</taxon>
        <taxon>asterids</taxon>
        <taxon>campanulids</taxon>
        <taxon>Asterales</taxon>
        <taxon>Asteraceae</taxon>
        <taxon>Asteroideae</taxon>
        <taxon>Heliantheae alliance</taxon>
        <taxon>Eupatorieae</taxon>
        <taxon>Mikania</taxon>
    </lineage>
</organism>
<dbReference type="GO" id="GO:0004197">
    <property type="term" value="F:cysteine-type endopeptidase activity"/>
    <property type="evidence" value="ECO:0007669"/>
    <property type="project" value="InterPro"/>
</dbReference>
<dbReference type="GO" id="GO:0005737">
    <property type="term" value="C:cytoplasm"/>
    <property type="evidence" value="ECO:0007669"/>
    <property type="project" value="TreeGrafter"/>
</dbReference>
<keyword evidence="7" id="KW-0695">RNA-directed DNA polymerase</keyword>
<protein>
    <recommendedName>
        <fullName evidence="8">Integrase catalytic domain-containing protein</fullName>
    </recommendedName>
</protein>
<proteinExistence type="inferred from homology"/>
<dbReference type="CDD" id="cd01647">
    <property type="entry name" value="RT_LTR"/>
    <property type="match status" value="1"/>
</dbReference>